<protein>
    <submittedName>
        <fullName evidence="1">Uncharacterized protein</fullName>
    </submittedName>
</protein>
<evidence type="ECO:0000313" key="1">
    <source>
        <dbReference type="EMBL" id="PIL30362.1"/>
    </source>
</evidence>
<dbReference type="Proteomes" id="UP000230002">
    <property type="component" value="Unassembled WGS sequence"/>
</dbReference>
<comment type="caution">
    <text evidence="1">The sequence shown here is derived from an EMBL/GenBank/DDBJ whole genome shotgun (WGS) entry which is preliminary data.</text>
</comment>
<dbReference type="AlphaFoldDB" id="A0A2G8S9D2"/>
<evidence type="ECO:0000313" key="2">
    <source>
        <dbReference type="Proteomes" id="UP000230002"/>
    </source>
</evidence>
<name>A0A2G8S9D2_9APHY</name>
<keyword evidence="2" id="KW-1185">Reference proteome</keyword>
<organism evidence="1 2">
    <name type="scientific">Ganoderma sinense ZZ0214-1</name>
    <dbReference type="NCBI Taxonomy" id="1077348"/>
    <lineage>
        <taxon>Eukaryota</taxon>
        <taxon>Fungi</taxon>
        <taxon>Dikarya</taxon>
        <taxon>Basidiomycota</taxon>
        <taxon>Agaricomycotina</taxon>
        <taxon>Agaricomycetes</taxon>
        <taxon>Polyporales</taxon>
        <taxon>Polyporaceae</taxon>
        <taxon>Ganoderma</taxon>
    </lineage>
</organism>
<reference evidence="1 2" key="1">
    <citation type="journal article" date="2015" name="Sci. Rep.">
        <title>Chromosome-level genome map provides insights into diverse defense mechanisms in the medicinal fungus Ganoderma sinense.</title>
        <authorList>
            <person name="Zhu Y."/>
            <person name="Xu J."/>
            <person name="Sun C."/>
            <person name="Zhou S."/>
            <person name="Xu H."/>
            <person name="Nelson D.R."/>
            <person name="Qian J."/>
            <person name="Song J."/>
            <person name="Luo H."/>
            <person name="Xiang L."/>
            <person name="Li Y."/>
            <person name="Xu Z."/>
            <person name="Ji A."/>
            <person name="Wang L."/>
            <person name="Lu S."/>
            <person name="Hayward A."/>
            <person name="Sun W."/>
            <person name="Li X."/>
            <person name="Schwartz D.C."/>
            <person name="Wang Y."/>
            <person name="Chen S."/>
        </authorList>
    </citation>
    <scope>NUCLEOTIDE SEQUENCE [LARGE SCALE GENOMIC DNA]</scope>
    <source>
        <strain evidence="1 2">ZZ0214-1</strain>
    </source>
</reference>
<proteinExistence type="predicted"/>
<gene>
    <name evidence="1" type="ORF">GSI_07547</name>
</gene>
<dbReference type="EMBL" id="AYKW01000015">
    <property type="protein sequence ID" value="PIL30362.1"/>
    <property type="molecule type" value="Genomic_DNA"/>
</dbReference>
<sequence length="132" mass="14106">MADCLAAFPITLFRCLGPWNSSSSIWPAATAGRDGPCNPAALPNSDPQALALSTAFSTLGIWTITVLDLHDDVFRLCTGSSLCPLVTPDTPSIIARTADSHAPAGEMRIQPFSFAPSVHTPERCLRDLKARR</sequence>
<accession>A0A2G8S9D2</accession>